<dbReference type="CDD" id="cd01392">
    <property type="entry name" value="HTH_LacI"/>
    <property type="match status" value="1"/>
</dbReference>
<dbReference type="PANTHER" id="PTHR30146:SF138">
    <property type="entry name" value="TRANSCRIPTIONAL REGULATORY PROTEIN"/>
    <property type="match status" value="1"/>
</dbReference>
<keyword evidence="3" id="KW-0804">Transcription</keyword>
<keyword evidence="6" id="KW-1185">Reference proteome</keyword>
<keyword evidence="2 5" id="KW-0238">DNA-binding</keyword>
<dbReference type="Pfam" id="PF00356">
    <property type="entry name" value="LacI"/>
    <property type="match status" value="1"/>
</dbReference>
<feature type="domain" description="HTH lacI-type" evidence="4">
    <location>
        <begin position="10"/>
        <end position="64"/>
    </location>
</feature>
<comment type="caution">
    <text evidence="5">The sequence shown here is derived from an EMBL/GenBank/DDBJ whole genome shotgun (WGS) entry which is preliminary data.</text>
</comment>
<dbReference type="SUPFAM" id="SSF53822">
    <property type="entry name" value="Periplasmic binding protein-like I"/>
    <property type="match status" value="1"/>
</dbReference>
<dbReference type="EMBL" id="JBHUFL010000002">
    <property type="protein sequence ID" value="MFD1834104.1"/>
    <property type="molecule type" value="Genomic_DNA"/>
</dbReference>
<dbReference type="PANTHER" id="PTHR30146">
    <property type="entry name" value="LACI-RELATED TRANSCRIPTIONAL REPRESSOR"/>
    <property type="match status" value="1"/>
</dbReference>
<dbReference type="Gene3D" id="1.10.260.40">
    <property type="entry name" value="lambda repressor-like DNA-binding domains"/>
    <property type="match status" value="1"/>
</dbReference>
<accession>A0ABW4PTG3</accession>
<gene>
    <name evidence="5" type="ORF">ACFSDA_03355</name>
</gene>
<dbReference type="InterPro" id="IPR000843">
    <property type="entry name" value="HTH_LacI"/>
</dbReference>
<dbReference type="GO" id="GO:0003677">
    <property type="term" value="F:DNA binding"/>
    <property type="evidence" value="ECO:0007669"/>
    <property type="project" value="UniProtKB-KW"/>
</dbReference>
<dbReference type="InterPro" id="IPR046335">
    <property type="entry name" value="LacI/GalR-like_sensor"/>
</dbReference>
<sequence length="337" mass="36084">MPGGRVKKAPTIVEIARDLGVSSSTVSRAFTAPRLLRPETVERIRAAAAERGYIPNVHARALSTGVPRTIGLIVPDIANPFFPPMIRAAQRAAEETGHTVLIADTDGDVEREKRIIARLAAQSESLIIASSRLPSDELVELTDRRRVLFINRDEPDTARILVSARDALSQGVNRLLELGHRRFAYVGGPAGSWSDGERHGAVLAALQGSGAHLHSFRIESGTYEDTMVAGDEILSAAPTAVIAFDDVIAHGVIDLLHHRGISVPQQISVVGCDDVLALTTQPPLASVALKAAEAARLAVRIVVEGQVSEMLSPQRIALQGELVERATVAAPPEQPRR</sequence>
<dbReference type="Pfam" id="PF13377">
    <property type="entry name" value="Peripla_BP_3"/>
    <property type="match status" value="1"/>
</dbReference>
<dbReference type="SUPFAM" id="SSF47413">
    <property type="entry name" value="lambda repressor-like DNA-binding domains"/>
    <property type="match status" value="1"/>
</dbReference>
<dbReference type="RefSeq" id="WP_343903541.1">
    <property type="nucleotide sequence ID" value="NZ_BAAAIS010000002.1"/>
</dbReference>
<reference evidence="6" key="1">
    <citation type="journal article" date="2019" name="Int. J. Syst. Evol. Microbiol.">
        <title>The Global Catalogue of Microorganisms (GCM) 10K type strain sequencing project: providing services to taxonomists for standard genome sequencing and annotation.</title>
        <authorList>
            <consortium name="The Broad Institute Genomics Platform"/>
            <consortium name="The Broad Institute Genome Sequencing Center for Infectious Disease"/>
            <person name="Wu L."/>
            <person name="Ma J."/>
        </authorList>
    </citation>
    <scope>NUCLEOTIDE SEQUENCE [LARGE SCALE GENOMIC DNA]</scope>
    <source>
        <strain evidence="6">JCM 11650</strain>
    </source>
</reference>
<evidence type="ECO:0000259" key="4">
    <source>
        <dbReference type="PROSITE" id="PS50932"/>
    </source>
</evidence>
<dbReference type="Proteomes" id="UP001597280">
    <property type="component" value="Unassembled WGS sequence"/>
</dbReference>
<dbReference type="SMART" id="SM00354">
    <property type="entry name" value="HTH_LACI"/>
    <property type="match status" value="1"/>
</dbReference>
<evidence type="ECO:0000256" key="1">
    <source>
        <dbReference type="ARBA" id="ARBA00023015"/>
    </source>
</evidence>
<proteinExistence type="predicted"/>
<evidence type="ECO:0000313" key="5">
    <source>
        <dbReference type="EMBL" id="MFD1834104.1"/>
    </source>
</evidence>
<keyword evidence="1" id="KW-0805">Transcription regulation</keyword>
<dbReference type="CDD" id="cd06267">
    <property type="entry name" value="PBP1_LacI_sugar_binding-like"/>
    <property type="match status" value="1"/>
</dbReference>
<dbReference type="InterPro" id="IPR028082">
    <property type="entry name" value="Peripla_BP_I"/>
</dbReference>
<name>A0ABW4PTG3_9MICO</name>
<evidence type="ECO:0000313" key="6">
    <source>
        <dbReference type="Proteomes" id="UP001597280"/>
    </source>
</evidence>
<protein>
    <submittedName>
        <fullName evidence="5">LacI family DNA-binding transcriptional regulator</fullName>
    </submittedName>
</protein>
<dbReference type="Gene3D" id="3.40.50.2300">
    <property type="match status" value="2"/>
</dbReference>
<dbReference type="InterPro" id="IPR010982">
    <property type="entry name" value="Lambda_DNA-bd_dom_sf"/>
</dbReference>
<organism evidence="5 6">
    <name type="scientific">Brachybacterium rhamnosum</name>
    <dbReference type="NCBI Taxonomy" id="173361"/>
    <lineage>
        <taxon>Bacteria</taxon>
        <taxon>Bacillati</taxon>
        <taxon>Actinomycetota</taxon>
        <taxon>Actinomycetes</taxon>
        <taxon>Micrococcales</taxon>
        <taxon>Dermabacteraceae</taxon>
        <taxon>Brachybacterium</taxon>
    </lineage>
</organism>
<evidence type="ECO:0000256" key="2">
    <source>
        <dbReference type="ARBA" id="ARBA00023125"/>
    </source>
</evidence>
<evidence type="ECO:0000256" key="3">
    <source>
        <dbReference type="ARBA" id="ARBA00023163"/>
    </source>
</evidence>
<dbReference type="PROSITE" id="PS50932">
    <property type="entry name" value="HTH_LACI_2"/>
    <property type="match status" value="1"/>
</dbReference>